<proteinExistence type="predicted"/>
<dbReference type="EMBL" id="JAULSU010000007">
    <property type="protein sequence ID" value="KAK0611807.1"/>
    <property type="molecule type" value="Genomic_DNA"/>
</dbReference>
<comment type="caution">
    <text evidence="2">The sequence shown here is derived from an EMBL/GenBank/DDBJ whole genome shotgun (WGS) entry which is preliminary data.</text>
</comment>
<accession>A0AA39TT63</accession>
<evidence type="ECO:0000313" key="2">
    <source>
        <dbReference type="EMBL" id="KAK0611807.1"/>
    </source>
</evidence>
<feature type="region of interest" description="Disordered" evidence="1">
    <location>
        <begin position="43"/>
        <end position="65"/>
    </location>
</feature>
<dbReference type="Proteomes" id="UP001175000">
    <property type="component" value="Unassembled WGS sequence"/>
</dbReference>
<protein>
    <submittedName>
        <fullName evidence="2">Uncharacterized protein</fullName>
    </submittedName>
</protein>
<name>A0AA39TT63_9PEZI</name>
<dbReference type="AlphaFoldDB" id="A0AA39TT63"/>
<organism evidence="2 3">
    <name type="scientific">Immersiella caudata</name>
    <dbReference type="NCBI Taxonomy" id="314043"/>
    <lineage>
        <taxon>Eukaryota</taxon>
        <taxon>Fungi</taxon>
        <taxon>Dikarya</taxon>
        <taxon>Ascomycota</taxon>
        <taxon>Pezizomycotina</taxon>
        <taxon>Sordariomycetes</taxon>
        <taxon>Sordariomycetidae</taxon>
        <taxon>Sordariales</taxon>
        <taxon>Lasiosphaeriaceae</taxon>
        <taxon>Immersiella</taxon>
    </lineage>
</organism>
<sequence length="150" mass="16507">MCTRKVWYHHRCGHYLILKEPLNYYHIVNSLLRCSASLSSSHRATKPSAPAPATKPSSQTSTPASWWAANSMAGSDKKKFGKHAISPLSDRVFNNLTSRQAPFPSTSSLLVANVSNLITEASFANAHFFEPVWATPLHPQPEPGRTAPHT</sequence>
<keyword evidence="3" id="KW-1185">Reference proteome</keyword>
<gene>
    <name evidence="2" type="ORF">B0T14DRAFT_500837</name>
</gene>
<evidence type="ECO:0000256" key="1">
    <source>
        <dbReference type="SAM" id="MobiDB-lite"/>
    </source>
</evidence>
<evidence type="ECO:0000313" key="3">
    <source>
        <dbReference type="Proteomes" id="UP001175000"/>
    </source>
</evidence>
<reference evidence="2" key="1">
    <citation type="submission" date="2023-06" db="EMBL/GenBank/DDBJ databases">
        <title>Genome-scale phylogeny and comparative genomics of the fungal order Sordariales.</title>
        <authorList>
            <consortium name="Lawrence Berkeley National Laboratory"/>
            <person name="Hensen N."/>
            <person name="Bonometti L."/>
            <person name="Westerberg I."/>
            <person name="Brannstrom I.O."/>
            <person name="Guillou S."/>
            <person name="Cros-Aarteil S."/>
            <person name="Calhoun S."/>
            <person name="Haridas S."/>
            <person name="Kuo A."/>
            <person name="Mondo S."/>
            <person name="Pangilinan J."/>
            <person name="Riley R."/>
            <person name="Labutti K."/>
            <person name="Andreopoulos B."/>
            <person name="Lipzen A."/>
            <person name="Chen C."/>
            <person name="Yanf M."/>
            <person name="Daum C."/>
            <person name="Ng V."/>
            <person name="Clum A."/>
            <person name="Steindorff A."/>
            <person name="Ohm R."/>
            <person name="Martin F."/>
            <person name="Silar P."/>
            <person name="Natvig D."/>
            <person name="Lalanne C."/>
            <person name="Gautier V."/>
            <person name="Ament-Velasquez S.L."/>
            <person name="Kruys A."/>
            <person name="Hutchinson M.I."/>
            <person name="Powell A.J."/>
            <person name="Barry K."/>
            <person name="Miller A.N."/>
            <person name="Grigoriev I.V."/>
            <person name="Debuchy R."/>
            <person name="Gladieux P."/>
            <person name="Thoren M.H."/>
            <person name="Johannesson H."/>
        </authorList>
    </citation>
    <scope>NUCLEOTIDE SEQUENCE</scope>
    <source>
        <strain evidence="2">CBS 606.72</strain>
    </source>
</reference>